<organism evidence="2 3">
    <name type="scientific">Blyttiomyces helicus</name>
    <dbReference type="NCBI Taxonomy" id="388810"/>
    <lineage>
        <taxon>Eukaryota</taxon>
        <taxon>Fungi</taxon>
        <taxon>Fungi incertae sedis</taxon>
        <taxon>Chytridiomycota</taxon>
        <taxon>Chytridiomycota incertae sedis</taxon>
        <taxon>Chytridiomycetes</taxon>
        <taxon>Chytridiomycetes incertae sedis</taxon>
        <taxon>Blyttiomyces</taxon>
    </lineage>
</organism>
<evidence type="ECO:0008006" key="4">
    <source>
        <dbReference type="Google" id="ProtNLM"/>
    </source>
</evidence>
<reference evidence="3" key="1">
    <citation type="journal article" date="2018" name="Nat. Microbiol.">
        <title>Leveraging single-cell genomics to expand the fungal tree of life.</title>
        <authorList>
            <person name="Ahrendt S.R."/>
            <person name="Quandt C.A."/>
            <person name="Ciobanu D."/>
            <person name="Clum A."/>
            <person name="Salamov A."/>
            <person name="Andreopoulos B."/>
            <person name="Cheng J.F."/>
            <person name="Woyke T."/>
            <person name="Pelin A."/>
            <person name="Henrissat B."/>
            <person name="Reynolds N.K."/>
            <person name="Benny G.L."/>
            <person name="Smith M.E."/>
            <person name="James T.Y."/>
            <person name="Grigoriev I.V."/>
        </authorList>
    </citation>
    <scope>NUCLEOTIDE SEQUENCE [LARGE SCALE GENOMIC DNA]</scope>
</reference>
<feature type="compositionally biased region" description="Acidic residues" evidence="1">
    <location>
        <begin position="193"/>
        <end position="218"/>
    </location>
</feature>
<proteinExistence type="predicted"/>
<evidence type="ECO:0000256" key="1">
    <source>
        <dbReference type="SAM" id="MobiDB-lite"/>
    </source>
</evidence>
<keyword evidence="3" id="KW-1185">Reference proteome</keyword>
<dbReference type="EMBL" id="KZ998045">
    <property type="protein sequence ID" value="RKO86620.1"/>
    <property type="molecule type" value="Genomic_DNA"/>
</dbReference>
<accession>A0A4P9W783</accession>
<evidence type="ECO:0000313" key="2">
    <source>
        <dbReference type="EMBL" id="RKO86620.1"/>
    </source>
</evidence>
<evidence type="ECO:0000313" key="3">
    <source>
        <dbReference type="Proteomes" id="UP000269721"/>
    </source>
</evidence>
<feature type="compositionally biased region" description="Basic and acidic residues" evidence="1">
    <location>
        <begin position="219"/>
        <end position="230"/>
    </location>
</feature>
<feature type="region of interest" description="Disordered" evidence="1">
    <location>
        <begin position="1"/>
        <end position="53"/>
    </location>
</feature>
<protein>
    <recommendedName>
        <fullName evidence="4">Myb/SANT-like domain-containing protein</fullName>
    </recommendedName>
</protein>
<feature type="compositionally biased region" description="Polar residues" evidence="1">
    <location>
        <begin position="1"/>
        <end position="21"/>
    </location>
</feature>
<dbReference type="OrthoDB" id="2424990at2759"/>
<feature type="region of interest" description="Disordered" evidence="1">
    <location>
        <begin position="249"/>
        <end position="312"/>
    </location>
</feature>
<gene>
    <name evidence="2" type="ORF">BDK51DRAFT_49130</name>
</gene>
<feature type="region of interest" description="Disordered" evidence="1">
    <location>
        <begin position="186"/>
        <end position="236"/>
    </location>
</feature>
<dbReference type="AlphaFoldDB" id="A0A4P9W783"/>
<name>A0A4P9W783_9FUNG</name>
<dbReference type="Proteomes" id="UP000269721">
    <property type="component" value="Unassembled WGS sequence"/>
</dbReference>
<feature type="compositionally biased region" description="Acidic residues" evidence="1">
    <location>
        <begin position="250"/>
        <end position="272"/>
    </location>
</feature>
<sequence>MIPSERSNLVENSEKSTSFRSLLSFRHLRDPTTVSPPKPAAEKSPRPPPPRKRLTDAEHLVLLLWMEHRPNFEKCFGMTKSTKVGMKQYSKLAGFRLLSDHLKRQTHGRLILTGEQVRDRWKYYSGRYVKARDYANSAGAGLNAADLKRSYHPCREARPAMSLVPQDGPPPRDACQLHAALSCPVHSRPSVLSEDEDEDEEEEEEEQEEDEDEGDEEEMRATYGERERGGRAGRWNCAGRRAPLTVTYDLELESDCTEEEDEDEGNDDELTENEDRTASIVAGAIKAAPREKRKSAQENTPPRTTSKKLKVKGDPRKLPLLLVDENQEVGSAASRNIMASAFQDVRESMARAIKRTEGAKLEFEKVKWAGQAAAADTASEY</sequence>